<feature type="domain" description="Berberine/berberine-like" evidence="2">
    <location>
        <begin position="85"/>
        <end position="106"/>
    </location>
</feature>
<comment type="caution">
    <text evidence="3">The sequence shown here is derived from an EMBL/GenBank/DDBJ whole genome shotgun (WGS) entry which is preliminary data.</text>
</comment>
<evidence type="ECO:0000256" key="1">
    <source>
        <dbReference type="SAM" id="MobiDB-lite"/>
    </source>
</evidence>
<dbReference type="Proteomes" id="UP000014480">
    <property type="component" value="Unassembled WGS sequence"/>
</dbReference>
<dbReference type="AlphaFoldDB" id="A0A484FZ37"/>
<feature type="region of interest" description="Disordered" evidence="1">
    <location>
        <begin position="22"/>
        <end position="75"/>
    </location>
</feature>
<dbReference type="OrthoDB" id="415825at2759"/>
<dbReference type="GO" id="GO:0016491">
    <property type="term" value="F:oxidoreductase activity"/>
    <property type="evidence" value="ECO:0007669"/>
    <property type="project" value="InterPro"/>
</dbReference>
<reference evidence="4" key="2">
    <citation type="journal article" date="2019" name="Mol. Plant Microbe Interact.">
        <title>Genome sequence resources for four phytopathogenic fungi from the Colletotrichum orbiculare species complex.</title>
        <authorList>
            <person name="Gan P."/>
            <person name="Tsushima A."/>
            <person name="Narusaka M."/>
            <person name="Narusaka Y."/>
            <person name="Takano Y."/>
            <person name="Kubo Y."/>
            <person name="Shirasu K."/>
        </authorList>
    </citation>
    <scope>GENOME REANNOTATION</scope>
    <source>
        <strain evidence="4">104-T / ATCC 96160 / CBS 514.97 / LARS 414 / MAFF 240422</strain>
    </source>
</reference>
<name>A0A484FZ37_COLOR</name>
<organism evidence="3 4">
    <name type="scientific">Colletotrichum orbiculare (strain 104-T / ATCC 96160 / CBS 514.97 / LARS 414 / MAFF 240422)</name>
    <name type="common">Cucumber anthracnose fungus</name>
    <name type="synonym">Colletotrichum lagenarium</name>
    <dbReference type="NCBI Taxonomy" id="1213857"/>
    <lineage>
        <taxon>Eukaryota</taxon>
        <taxon>Fungi</taxon>
        <taxon>Dikarya</taxon>
        <taxon>Ascomycota</taxon>
        <taxon>Pezizomycotina</taxon>
        <taxon>Sordariomycetes</taxon>
        <taxon>Hypocreomycetidae</taxon>
        <taxon>Glomerellales</taxon>
        <taxon>Glomerellaceae</taxon>
        <taxon>Colletotrichum</taxon>
        <taxon>Colletotrichum orbiculare species complex</taxon>
    </lineage>
</organism>
<dbReference type="Pfam" id="PF08031">
    <property type="entry name" value="BBE"/>
    <property type="match status" value="1"/>
</dbReference>
<dbReference type="InterPro" id="IPR012951">
    <property type="entry name" value="BBE"/>
</dbReference>
<proteinExistence type="predicted"/>
<dbReference type="GO" id="GO:0050660">
    <property type="term" value="F:flavin adenine dinucleotide binding"/>
    <property type="evidence" value="ECO:0007669"/>
    <property type="project" value="InterPro"/>
</dbReference>
<evidence type="ECO:0000313" key="3">
    <source>
        <dbReference type="EMBL" id="TDZ22955.1"/>
    </source>
</evidence>
<feature type="compositionally biased region" description="Polar residues" evidence="1">
    <location>
        <begin position="22"/>
        <end position="39"/>
    </location>
</feature>
<gene>
    <name evidence="3" type="ORF">Cob_v004367</name>
</gene>
<sequence>MAAWNQYTPAIRAEIDGNLLRSPSTTAARRSPRQGSSKNLLEVGPLVNFTSEMDSKQRNHTGESGGGVGQHSNYISGDVQFKGGFGENSERLVELKPKYDPDNRFSRSAWKIVAFEQAVGKLMDEVFTKRMTQPLNTL</sequence>
<dbReference type="EMBL" id="AMCV02000009">
    <property type="protein sequence ID" value="TDZ22955.1"/>
    <property type="molecule type" value="Genomic_DNA"/>
</dbReference>
<keyword evidence="4" id="KW-1185">Reference proteome</keyword>
<evidence type="ECO:0000313" key="4">
    <source>
        <dbReference type="Proteomes" id="UP000014480"/>
    </source>
</evidence>
<accession>A0A484FZ37</accession>
<protein>
    <recommendedName>
        <fullName evidence="2">Berberine/berberine-like domain-containing protein</fullName>
    </recommendedName>
</protein>
<reference evidence="4" key="1">
    <citation type="journal article" date="2013" name="New Phytol.">
        <title>Comparative genomic and transcriptomic analyses reveal the hemibiotrophic stage shift of Colletotrichum fungi.</title>
        <authorList>
            <person name="Gan P."/>
            <person name="Ikeda K."/>
            <person name="Irieda H."/>
            <person name="Narusaka M."/>
            <person name="O'Connell R.J."/>
            <person name="Narusaka Y."/>
            <person name="Takano Y."/>
            <person name="Kubo Y."/>
            <person name="Shirasu K."/>
        </authorList>
    </citation>
    <scope>NUCLEOTIDE SEQUENCE [LARGE SCALE GENOMIC DNA]</scope>
    <source>
        <strain evidence="4">104-T / ATCC 96160 / CBS 514.97 / LARS 414 / MAFF 240422</strain>
    </source>
</reference>
<evidence type="ECO:0000259" key="2">
    <source>
        <dbReference type="Pfam" id="PF08031"/>
    </source>
</evidence>